<protein>
    <recommendedName>
        <fullName evidence="4">Major facilitator superfamily (MFS) profile domain-containing protein</fullName>
    </recommendedName>
</protein>
<dbReference type="SUPFAM" id="SSF103473">
    <property type="entry name" value="MFS general substrate transporter"/>
    <property type="match status" value="1"/>
</dbReference>
<keyword evidence="1" id="KW-0472">Membrane</keyword>
<evidence type="ECO:0000256" key="1">
    <source>
        <dbReference type="SAM" id="Phobius"/>
    </source>
</evidence>
<sequence length="203" mass="22270">MKINHVIKTLVISDFFVNAGFSVFAPIFAVFVTNQIEGGTLQVIGFGAALTQIFKASLQIPVARILDKNHGEYDDFYSMVAGSILTATIPFWYLFASTPQHIYIIQSLYGVGLAFAIPPWYAIFSRHLDKLQENIEWSADSISIGIAGAAAAALGGILATNFGFHFVFLLGGMFAIYGSTIQIKIFKDLKAKVHRGEVKPHKH</sequence>
<comment type="caution">
    <text evidence="2">The sequence shown here is derived from an EMBL/GenBank/DDBJ whole genome shotgun (WGS) entry which is preliminary data.</text>
</comment>
<gene>
    <name evidence="2" type="ORF">A3J46_05955</name>
</gene>
<feature type="transmembrane region" description="Helical" evidence="1">
    <location>
        <begin position="12"/>
        <end position="33"/>
    </location>
</feature>
<dbReference type="InterPro" id="IPR036259">
    <property type="entry name" value="MFS_trans_sf"/>
</dbReference>
<dbReference type="EMBL" id="MGJP01000013">
    <property type="protein sequence ID" value="OGN10219.1"/>
    <property type="molecule type" value="Genomic_DNA"/>
</dbReference>
<dbReference type="InterPro" id="IPR011701">
    <property type="entry name" value="MFS"/>
</dbReference>
<proteinExistence type="predicted"/>
<evidence type="ECO:0000313" key="3">
    <source>
        <dbReference type="Proteomes" id="UP000177167"/>
    </source>
</evidence>
<dbReference type="Proteomes" id="UP000177167">
    <property type="component" value="Unassembled WGS sequence"/>
</dbReference>
<reference evidence="2 3" key="1">
    <citation type="journal article" date="2016" name="Nat. Commun.">
        <title>Thousands of microbial genomes shed light on interconnected biogeochemical processes in an aquifer system.</title>
        <authorList>
            <person name="Anantharaman K."/>
            <person name="Brown C.T."/>
            <person name="Hug L.A."/>
            <person name="Sharon I."/>
            <person name="Castelle C.J."/>
            <person name="Probst A.J."/>
            <person name="Thomas B.C."/>
            <person name="Singh A."/>
            <person name="Wilkins M.J."/>
            <person name="Karaoz U."/>
            <person name="Brodie E.L."/>
            <person name="Williams K.H."/>
            <person name="Hubbard S.S."/>
            <person name="Banfield J.F."/>
        </authorList>
    </citation>
    <scope>NUCLEOTIDE SEQUENCE [LARGE SCALE GENOMIC DNA]</scope>
</reference>
<dbReference type="Pfam" id="PF07690">
    <property type="entry name" value="MFS_1"/>
    <property type="match status" value="1"/>
</dbReference>
<dbReference type="AlphaFoldDB" id="A0A1F8FD67"/>
<accession>A0A1F8FD67</accession>
<feature type="transmembrane region" description="Helical" evidence="1">
    <location>
        <begin position="76"/>
        <end position="95"/>
    </location>
</feature>
<keyword evidence="1" id="KW-1133">Transmembrane helix</keyword>
<dbReference type="GO" id="GO:0022857">
    <property type="term" value="F:transmembrane transporter activity"/>
    <property type="evidence" value="ECO:0007669"/>
    <property type="project" value="InterPro"/>
</dbReference>
<feature type="transmembrane region" description="Helical" evidence="1">
    <location>
        <begin position="142"/>
        <end position="160"/>
    </location>
</feature>
<name>A0A1F8FD67_9BACT</name>
<dbReference type="PANTHER" id="PTHR23526:SF2">
    <property type="entry name" value="MAJOR FACILITATOR SUPERFAMILY (MFS) PROFILE DOMAIN-CONTAINING PROTEIN"/>
    <property type="match status" value="1"/>
</dbReference>
<keyword evidence="1" id="KW-0812">Transmembrane</keyword>
<organism evidence="2 3">
    <name type="scientific">Candidatus Yanofskybacteria bacterium RIFCSPHIGHO2_02_FULL_41_11</name>
    <dbReference type="NCBI Taxonomy" id="1802675"/>
    <lineage>
        <taxon>Bacteria</taxon>
        <taxon>Candidatus Yanofskyibacteriota</taxon>
    </lineage>
</organism>
<dbReference type="InterPro" id="IPR052528">
    <property type="entry name" value="Sugar_transport-like"/>
</dbReference>
<evidence type="ECO:0000313" key="2">
    <source>
        <dbReference type="EMBL" id="OGN10219.1"/>
    </source>
</evidence>
<feature type="transmembrane region" description="Helical" evidence="1">
    <location>
        <begin position="101"/>
        <end position="121"/>
    </location>
</feature>
<dbReference type="PANTHER" id="PTHR23526">
    <property type="entry name" value="INTEGRAL MEMBRANE TRANSPORT PROTEIN-RELATED"/>
    <property type="match status" value="1"/>
</dbReference>
<dbReference type="Gene3D" id="1.20.1250.20">
    <property type="entry name" value="MFS general substrate transporter like domains"/>
    <property type="match status" value="1"/>
</dbReference>
<evidence type="ECO:0008006" key="4">
    <source>
        <dbReference type="Google" id="ProtNLM"/>
    </source>
</evidence>
<feature type="transmembrane region" description="Helical" evidence="1">
    <location>
        <begin position="166"/>
        <end position="186"/>
    </location>
</feature>
<feature type="transmembrane region" description="Helical" evidence="1">
    <location>
        <begin position="39"/>
        <end position="56"/>
    </location>
</feature>